<dbReference type="OrthoDB" id="348201at2759"/>
<dbReference type="SUPFAM" id="SSF51445">
    <property type="entry name" value="(Trans)glycosidases"/>
    <property type="match status" value="1"/>
</dbReference>
<dbReference type="GO" id="GO:0006366">
    <property type="term" value="P:transcription by RNA polymerase II"/>
    <property type="evidence" value="ECO:0007669"/>
    <property type="project" value="InterPro"/>
</dbReference>
<sequence length="1417" mass="158458">MDMDAELALLLQEQEQFLKSGKASSVKLHTKPKQPEQPEPSPALPPAPTVVRGSVVERSAPKTRPMPKIVGTAQGFPSTGAKKQSLFGRRRQQTTQNTVLPSAAAIPQDIAADNNAAIANMSVEEIKKAQEELQASLSPEILAMFRNRANAKVNKPTKAAPKLQESILEQKNQQNLDQNKLSLGLKHDKSRKDEAKKESTTNAGQSISNDEELAMAITALPQEEKDKHEWMQPIESKATTKSSSLRVDFHGQLISNTQELPPAHSGLYHHGDEPDLPGYTIEELLLLARSTVSSQRVVACNVLAKVLRNPPKELPFEIGKIVLILRQTLEDTNHSVLTAGIDAMHAALVAFDVEKIQPYSVAIYPVDRLGKPHSIRYVESNAPSEEEKEEPESVPLSVKEIAQIDPIQALLKTHLPFRIRYLLELASLQATISHIQLLDMCIALAMHSRRVAIELMEIKGFSSVLMELLSHEGIDDLLATLPMRLRVVLLIRRLCQADAKIAQICLQHQLLTATKVVLGVRHPGLLPLQLATIRLWTVCLSYGVDLHSFAYLYPLLCGYPATGLTGTPSIVPWPVEMQLEILYALTVLTSNGVESAQYYRLLPYFVHQAQTMLQSIPHEQLGYCIGFLAKVWPIVQHNTSILDTEPYVLATPVLISLYTQAINSNKNIQLIPKLLQYFTSLASAPLDRLQVSLCDMAKEMTCVYFQQLDRENGVPSIDFYTQNMAEPLPAEESRVIFHRGLEWMQDLLPGEEKDADIVLNVIFMAKYPAVLALLRALLGRSTSHNPKESCHRIQPELPPSTLPWPAYWLFSPFSRIAASDLNTSQWQSLLTQACTLLLELETSSPEVLKTTPIAQKLLHLSHIYLLETDSWVEPVVRNTLQSLVDYYINRIDLANLSWYSALLTVLQCYKECEAGKEVELAQSFVDSLVQVFCGVSYGDSGLSGVLVLCMHPTIPLDMRLWLWKELDTNGGLSLLVIPPSLQQGFLYDSIDYKLVEAYAKSLATLSISATRGADAYKLAVHHIATYCFSSKSVEMTNRQQTMFLQILQSKSEKLVQDLLKVSTSFNIKAKLQCNVGSNTTWHNMFGLFYHWSKHPNPTSTELTAAIDADFKIMAYTVSIVRTYYSQHYGIQVAPVAAKYNIQLYLGVYMTTESWGQVEIAAAVQAVKDYPNTILALLFGNENLYNPRLNFGTNSADDILSIATNTRRQILRDSGRWVPIGTSQRVTEWVESSIDSQTYKLANGVCSSGTSEFCSNWYYYPLDILGVNIYPFFDPNYNSNQPFALLNILWCKMVEKFGSTKIRPTESGFPSAGSAPYMAPNNWPSVDGEANYYNAMTQWRPADGGGPLFWFTAFDLPDSALAHSDYERHFGLFNIDRSWKSSKFPAWNNRASVGIQHILYTISENVLSEWNQGLYADI</sequence>
<feature type="compositionally biased region" description="Low complexity" evidence="5">
    <location>
        <begin position="170"/>
        <end position="183"/>
    </location>
</feature>
<dbReference type="Pfam" id="PF25766">
    <property type="entry name" value="TPR_RPAP1"/>
    <property type="match status" value="1"/>
</dbReference>
<dbReference type="STRING" id="74557.A0A1V9ZCU2"/>
<evidence type="ECO:0000259" key="6">
    <source>
        <dbReference type="Pfam" id="PF08620"/>
    </source>
</evidence>
<dbReference type="InterPro" id="IPR016024">
    <property type="entry name" value="ARM-type_fold"/>
</dbReference>
<dbReference type="Pfam" id="PF08620">
    <property type="entry name" value="RPAP1_C"/>
    <property type="match status" value="1"/>
</dbReference>
<dbReference type="Proteomes" id="UP000243217">
    <property type="component" value="Unassembled WGS sequence"/>
</dbReference>
<evidence type="ECO:0008006" key="11">
    <source>
        <dbReference type="Google" id="ProtNLM"/>
    </source>
</evidence>
<feature type="region of interest" description="Disordered" evidence="5">
    <location>
        <begin position="170"/>
        <end position="211"/>
    </location>
</feature>
<evidence type="ECO:0000259" key="7">
    <source>
        <dbReference type="Pfam" id="PF08621"/>
    </source>
</evidence>
<organism evidence="9 10">
    <name type="scientific">Thraustotheca clavata</name>
    <dbReference type="NCBI Taxonomy" id="74557"/>
    <lineage>
        <taxon>Eukaryota</taxon>
        <taxon>Sar</taxon>
        <taxon>Stramenopiles</taxon>
        <taxon>Oomycota</taxon>
        <taxon>Saprolegniomycetes</taxon>
        <taxon>Saprolegniales</taxon>
        <taxon>Achlyaceae</taxon>
        <taxon>Thraustotheca</taxon>
    </lineage>
</organism>
<keyword evidence="3" id="KW-0804">Transcription</keyword>
<dbReference type="InterPro" id="IPR013930">
    <property type="entry name" value="RPAP1_N"/>
</dbReference>
<feature type="domain" description="RPAP1/MINIYO-like TPR repeats" evidence="8">
    <location>
        <begin position="825"/>
        <end position="1032"/>
    </location>
</feature>
<proteinExistence type="inferred from homology"/>
<keyword evidence="4" id="KW-0539">Nucleus</keyword>
<dbReference type="Pfam" id="PF08621">
    <property type="entry name" value="RPAP1_N"/>
    <property type="match status" value="1"/>
</dbReference>
<dbReference type="SUPFAM" id="SSF48371">
    <property type="entry name" value="ARM repeat"/>
    <property type="match status" value="1"/>
</dbReference>
<feature type="region of interest" description="Disordered" evidence="5">
    <location>
        <begin position="20"/>
        <end position="81"/>
    </location>
</feature>
<name>A0A1V9ZCU2_9STRA</name>
<dbReference type="Gene3D" id="3.20.20.80">
    <property type="entry name" value="Glycosidases"/>
    <property type="match status" value="1"/>
</dbReference>
<feature type="compositionally biased region" description="Pro residues" evidence="5">
    <location>
        <begin position="35"/>
        <end position="48"/>
    </location>
</feature>
<dbReference type="InterPro" id="IPR039913">
    <property type="entry name" value="RPAP1/Rba50"/>
</dbReference>
<feature type="compositionally biased region" description="Basic and acidic residues" evidence="5">
    <location>
        <begin position="185"/>
        <end position="199"/>
    </location>
</feature>
<dbReference type="InterPro" id="IPR017853">
    <property type="entry name" value="GH"/>
</dbReference>
<reference evidence="9 10" key="1">
    <citation type="journal article" date="2014" name="Genome Biol. Evol.">
        <title>The secreted proteins of Achlya hypogyna and Thraustotheca clavata identify the ancestral oomycete secretome and reveal gene acquisitions by horizontal gene transfer.</title>
        <authorList>
            <person name="Misner I."/>
            <person name="Blouin N."/>
            <person name="Leonard G."/>
            <person name="Richards T.A."/>
            <person name="Lane C.E."/>
        </authorList>
    </citation>
    <scope>NUCLEOTIDE SEQUENCE [LARGE SCALE GENOMIC DNA]</scope>
    <source>
        <strain evidence="9 10">ATCC 34112</strain>
    </source>
</reference>
<evidence type="ECO:0000313" key="10">
    <source>
        <dbReference type="Proteomes" id="UP000243217"/>
    </source>
</evidence>
<evidence type="ECO:0000256" key="3">
    <source>
        <dbReference type="ARBA" id="ARBA00023163"/>
    </source>
</evidence>
<dbReference type="PANTHER" id="PTHR21483:SF18">
    <property type="entry name" value="RNA POLYMERASE II-ASSOCIATED PROTEIN 1"/>
    <property type="match status" value="1"/>
</dbReference>
<evidence type="ECO:0000313" key="9">
    <source>
        <dbReference type="EMBL" id="OQR95813.1"/>
    </source>
</evidence>
<dbReference type="EMBL" id="JNBS01002027">
    <property type="protein sequence ID" value="OQR95813.1"/>
    <property type="molecule type" value="Genomic_DNA"/>
</dbReference>
<evidence type="ECO:0000256" key="1">
    <source>
        <dbReference type="ARBA" id="ARBA00004123"/>
    </source>
</evidence>
<evidence type="ECO:0000259" key="8">
    <source>
        <dbReference type="Pfam" id="PF25766"/>
    </source>
</evidence>
<evidence type="ECO:0000256" key="5">
    <source>
        <dbReference type="SAM" id="MobiDB-lite"/>
    </source>
</evidence>
<evidence type="ECO:0000256" key="4">
    <source>
        <dbReference type="ARBA" id="ARBA00023242"/>
    </source>
</evidence>
<comment type="caution">
    <text evidence="9">The sequence shown here is derived from an EMBL/GenBank/DDBJ whole genome shotgun (WGS) entry which is preliminary data.</text>
</comment>
<gene>
    <name evidence="9" type="ORF">THRCLA_07553</name>
</gene>
<dbReference type="InterPro" id="IPR013929">
    <property type="entry name" value="RPAP1_C"/>
</dbReference>
<protein>
    <recommendedName>
        <fullName evidence="11">RNA polymerase II-associated protein 1</fullName>
    </recommendedName>
</protein>
<feature type="domain" description="RPAP1 N-terminal" evidence="7">
    <location>
        <begin position="108"/>
        <end position="152"/>
    </location>
</feature>
<comment type="subcellular location">
    <subcellularLocation>
        <location evidence="1">Nucleus</location>
    </subcellularLocation>
</comment>
<evidence type="ECO:0000256" key="2">
    <source>
        <dbReference type="ARBA" id="ARBA00009953"/>
    </source>
</evidence>
<dbReference type="PANTHER" id="PTHR21483">
    <property type="entry name" value="RNA POLYMERASE II-ASSOCIATED PROTEIN 1"/>
    <property type="match status" value="1"/>
</dbReference>
<comment type="similarity">
    <text evidence="2">Belongs to the RPAP1 family.</text>
</comment>
<dbReference type="InterPro" id="IPR057989">
    <property type="entry name" value="TPR_RPAP1/MINIYO-like"/>
</dbReference>
<keyword evidence="10" id="KW-1185">Reference proteome</keyword>
<accession>A0A1V9ZCU2</accession>
<feature type="domain" description="RPAP1 C-terminal" evidence="6">
    <location>
        <begin position="245"/>
        <end position="309"/>
    </location>
</feature>